<comment type="caution">
    <text evidence="1">The sequence shown here is derived from an EMBL/GenBank/DDBJ whole genome shotgun (WGS) entry which is preliminary data.</text>
</comment>
<reference evidence="1" key="1">
    <citation type="journal article" date="2022" name="Int. J. Syst. Evol. Microbiol.">
        <title>Prevotella lacticifex sp. nov., isolated from the rumen of cows.</title>
        <authorList>
            <person name="Shinkai T."/>
            <person name="Ikeyama N."/>
            <person name="Kumagai M."/>
            <person name="Ohmori H."/>
            <person name="Sakamoto M."/>
            <person name="Ohkuma M."/>
            <person name="Mitsumori M."/>
        </authorList>
    </citation>
    <scope>NUCLEOTIDE SEQUENCE</scope>
    <source>
        <strain evidence="1">R5076</strain>
    </source>
</reference>
<name>A0A9R1CX10_9BACT</name>
<keyword evidence="2" id="KW-1185">Reference proteome</keyword>
<evidence type="ECO:0000313" key="1">
    <source>
        <dbReference type="EMBL" id="GJG59001.1"/>
    </source>
</evidence>
<evidence type="ECO:0000313" key="2">
    <source>
        <dbReference type="Proteomes" id="UP000825483"/>
    </source>
</evidence>
<sequence>MTPDNYKKKKNMQEFTINLREDGSAVIARDKWNKDHSIKAMDEKPFLFEVGQKVVDIFSNVVTIKEIIKHPPLKPGCCPEWNLLVEENGNCYRYTEIAGIYVRMVSAEELETLIKED</sequence>
<dbReference type="GeneID" id="72466956"/>
<dbReference type="RefSeq" id="WP_223928986.1">
    <property type="nucleotide sequence ID" value="NZ_BPTU01000001.1"/>
</dbReference>
<gene>
    <name evidence="1" type="ORF">PRLR5076_18520</name>
</gene>
<proteinExistence type="predicted"/>
<organism evidence="1 2">
    <name type="scientific">Prevotella lacticifex</name>
    <dbReference type="NCBI Taxonomy" id="2854755"/>
    <lineage>
        <taxon>Bacteria</taxon>
        <taxon>Pseudomonadati</taxon>
        <taxon>Bacteroidota</taxon>
        <taxon>Bacteroidia</taxon>
        <taxon>Bacteroidales</taxon>
        <taxon>Prevotellaceae</taxon>
        <taxon>Prevotella</taxon>
    </lineage>
</organism>
<dbReference type="Proteomes" id="UP000825483">
    <property type="component" value="Unassembled WGS sequence"/>
</dbReference>
<dbReference type="AlphaFoldDB" id="A0A9R1CX10"/>
<accession>A0A9R1CX10</accession>
<protein>
    <submittedName>
        <fullName evidence="1">Uncharacterized protein</fullName>
    </submittedName>
</protein>
<dbReference type="EMBL" id="BPUB01000002">
    <property type="protein sequence ID" value="GJG59001.1"/>
    <property type="molecule type" value="Genomic_DNA"/>
</dbReference>